<feature type="region of interest" description="Disordered" evidence="1">
    <location>
        <begin position="1"/>
        <end position="27"/>
    </location>
</feature>
<comment type="caution">
    <text evidence="2">The sequence shown here is derived from an EMBL/GenBank/DDBJ whole genome shotgun (WGS) entry which is preliminary data.</text>
</comment>
<protein>
    <submittedName>
        <fullName evidence="2">Uncharacterized protein</fullName>
    </submittedName>
</protein>
<gene>
    <name evidence="2" type="ORF">Dsin_001323</name>
</gene>
<accession>A0AAE0B424</accession>
<feature type="region of interest" description="Disordered" evidence="1">
    <location>
        <begin position="41"/>
        <end position="60"/>
    </location>
</feature>
<keyword evidence="3" id="KW-1185">Reference proteome</keyword>
<name>A0AAE0B424_9ROSI</name>
<dbReference type="AlphaFoldDB" id="A0AAE0B424"/>
<dbReference type="Proteomes" id="UP001281410">
    <property type="component" value="Unassembled WGS sequence"/>
</dbReference>
<evidence type="ECO:0000313" key="3">
    <source>
        <dbReference type="Proteomes" id="UP001281410"/>
    </source>
</evidence>
<reference evidence="2" key="1">
    <citation type="journal article" date="2023" name="Plant J.">
        <title>Genome sequences and population genomics provide insights into the demographic history, inbreeding, and mutation load of two 'living fossil' tree species of Dipteronia.</title>
        <authorList>
            <person name="Feng Y."/>
            <person name="Comes H.P."/>
            <person name="Chen J."/>
            <person name="Zhu S."/>
            <person name="Lu R."/>
            <person name="Zhang X."/>
            <person name="Li P."/>
            <person name="Qiu J."/>
            <person name="Olsen K.M."/>
            <person name="Qiu Y."/>
        </authorList>
    </citation>
    <scope>NUCLEOTIDE SEQUENCE</scope>
    <source>
        <strain evidence="2">NBL</strain>
    </source>
</reference>
<organism evidence="2 3">
    <name type="scientific">Dipteronia sinensis</name>
    <dbReference type="NCBI Taxonomy" id="43782"/>
    <lineage>
        <taxon>Eukaryota</taxon>
        <taxon>Viridiplantae</taxon>
        <taxon>Streptophyta</taxon>
        <taxon>Embryophyta</taxon>
        <taxon>Tracheophyta</taxon>
        <taxon>Spermatophyta</taxon>
        <taxon>Magnoliopsida</taxon>
        <taxon>eudicotyledons</taxon>
        <taxon>Gunneridae</taxon>
        <taxon>Pentapetalae</taxon>
        <taxon>rosids</taxon>
        <taxon>malvids</taxon>
        <taxon>Sapindales</taxon>
        <taxon>Sapindaceae</taxon>
        <taxon>Hippocastanoideae</taxon>
        <taxon>Acereae</taxon>
        <taxon>Dipteronia</taxon>
    </lineage>
</organism>
<evidence type="ECO:0000256" key="1">
    <source>
        <dbReference type="SAM" id="MobiDB-lite"/>
    </source>
</evidence>
<dbReference type="EMBL" id="JANJYJ010000001">
    <property type="protein sequence ID" value="KAK3229442.1"/>
    <property type="molecule type" value="Genomic_DNA"/>
</dbReference>
<evidence type="ECO:0000313" key="2">
    <source>
        <dbReference type="EMBL" id="KAK3229442.1"/>
    </source>
</evidence>
<proteinExistence type="predicted"/>
<sequence length="101" mass="10314">MSPSTENVGELRAADIGTPTGSKSLAFEEQSTIPAALSSVSAASSVPAAPSVPTAPSVPAAPVRQTRVRFVRDRHMVGDDCTYTGHALGDTVGHTNGRSPV</sequence>